<dbReference type="GO" id="GO:0018189">
    <property type="term" value="P:pyrroloquinoline quinone biosynthetic process"/>
    <property type="evidence" value="ECO:0007669"/>
    <property type="project" value="UniProtKB-UniPathway"/>
</dbReference>
<accession>A0A1G9NM68</accession>
<evidence type="ECO:0000256" key="1">
    <source>
        <dbReference type="ARBA" id="ARBA00004886"/>
    </source>
</evidence>
<comment type="similarity">
    <text evidence="2">Belongs to the PqqA family.</text>
</comment>
<evidence type="ECO:0000313" key="4">
    <source>
        <dbReference type="EMBL" id="SDL87479.1"/>
    </source>
</evidence>
<name>A0A1G9NM68_9ACTN</name>
<comment type="pathway">
    <text evidence="1">Cofactor biosynthesis; pyrroloquinoline quinone biosynthesis.</text>
</comment>
<dbReference type="RefSeq" id="WP_139177020.1">
    <property type="nucleotide sequence ID" value="NZ_FNHE01000002.1"/>
</dbReference>
<dbReference type="Proteomes" id="UP000198680">
    <property type="component" value="Unassembled WGS sequence"/>
</dbReference>
<protein>
    <recommendedName>
        <fullName evidence="3">Coenzyme PQQ synthesis protein A</fullName>
    </recommendedName>
</protein>
<dbReference type="EMBL" id="FNHE01000002">
    <property type="protein sequence ID" value="SDL87479.1"/>
    <property type="molecule type" value="Genomic_DNA"/>
</dbReference>
<proteinExistence type="inferred from homology"/>
<evidence type="ECO:0000313" key="5">
    <source>
        <dbReference type="Proteomes" id="UP000198680"/>
    </source>
</evidence>
<dbReference type="UniPathway" id="UPA00539"/>
<keyword evidence="5" id="KW-1185">Reference proteome</keyword>
<reference evidence="5" key="1">
    <citation type="submission" date="2016-10" db="EMBL/GenBank/DDBJ databases">
        <authorList>
            <person name="Varghese N."/>
            <person name="Submissions S."/>
        </authorList>
    </citation>
    <scope>NUCLEOTIDE SEQUENCE [LARGE SCALE GENOMIC DNA]</scope>
    <source>
        <strain evidence="5">DSM 45419</strain>
    </source>
</reference>
<dbReference type="InterPro" id="IPR011725">
    <property type="entry name" value="PQQ_synth_PqqA"/>
</dbReference>
<gene>
    <name evidence="4" type="ORF">SAMN05660642_01093</name>
</gene>
<sequence>MDQELCVSPLRTEEWETPSFEEIRVSAEATAYMGVQEDWD</sequence>
<dbReference type="OrthoDB" id="5197329at2"/>
<organism evidence="4 5">
    <name type="scientific">Geodermatophilus siccatus</name>
    <dbReference type="NCBI Taxonomy" id="1137991"/>
    <lineage>
        <taxon>Bacteria</taxon>
        <taxon>Bacillati</taxon>
        <taxon>Actinomycetota</taxon>
        <taxon>Actinomycetes</taxon>
        <taxon>Geodermatophilales</taxon>
        <taxon>Geodermatophilaceae</taxon>
        <taxon>Geodermatophilus</taxon>
    </lineage>
</organism>
<dbReference type="AlphaFoldDB" id="A0A1G9NM68"/>
<evidence type="ECO:0000256" key="2">
    <source>
        <dbReference type="ARBA" id="ARBA00009325"/>
    </source>
</evidence>
<dbReference type="NCBIfam" id="TIGR02107">
    <property type="entry name" value="PQQ_syn_pqqA"/>
    <property type="match status" value="1"/>
</dbReference>
<dbReference type="Pfam" id="PF08042">
    <property type="entry name" value="PqqA"/>
    <property type="match status" value="1"/>
</dbReference>
<evidence type="ECO:0000256" key="3">
    <source>
        <dbReference type="ARBA" id="ARBA00015086"/>
    </source>
</evidence>
<dbReference type="STRING" id="1137991.SAMN05660642_01093"/>